<dbReference type="AlphaFoldDB" id="A0A1G9X4L0"/>
<evidence type="ECO:0000313" key="1">
    <source>
        <dbReference type="EMBL" id="SDM91642.1"/>
    </source>
</evidence>
<organism evidence="1 2">
    <name type="scientific">Franzmannia pantelleriensis</name>
    <dbReference type="NCBI Taxonomy" id="48727"/>
    <lineage>
        <taxon>Bacteria</taxon>
        <taxon>Pseudomonadati</taxon>
        <taxon>Pseudomonadota</taxon>
        <taxon>Gammaproteobacteria</taxon>
        <taxon>Oceanospirillales</taxon>
        <taxon>Halomonadaceae</taxon>
        <taxon>Franzmannia</taxon>
    </lineage>
</organism>
<gene>
    <name evidence="1" type="ORF">SAMN05192555_1278</name>
</gene>
<proteinExistence type="predicted"/>
<evidence type="ECO:0000313" key="2">
    <source>
        <dbReference type="Proteomes" id="UP000199107"/>
    </source>
</evidence>
<sequence>MAAIISGHFCCHRQRGFSTHLLCYNLLVIREVLSWRTVTIIGPKGRVTFP</sequence>
<dbReference type="EMBL" id="FNGH01000027">
    <property type="protein sequence ID" value="SDM91642.1"/>
    <property type="molecule type" value="Genomic_DNA"/>
</dbReference>
<reference evidence="2" key="1">
    <citation type="submission" date="2016-10" db="EMBL/GenBank/DDBJ databases">
        <authorList>
            <person name="Varghese N."/>
            <person name="Submissions S."/>
        </authorList>
    </citation>
    <scope>NUCLEOTIDE SEQUENCE [LARGE SCALE GENOMIC DNA]</scope>
    <source>
        <strain evidence="2">AAP</strain>
    </source>
</reference>
<name>A0A1G9X4L0_9GAMM</name>
<dbReference type="Proteomes" id="UP000199107">
    <property type="component" value="Unassembled WGS sequence"/>
</dbReference>
<accession>A0A1G9X4L0</accession>
<dbReference type="STRING" id="48727.SAMN05192555_1278"/>
<keyword evidence="2" id="KW-1185">Reference proteome</keyword>
<protein>
    <submittedName>
        <fullName evidence="1">Uncharacterized protein</fullName>
    </submittedName>
</protein>